<organism evidence="2 3">
    <name type="scientific">Amycolatopsis pigmentata</name>
    <dbReference type="NCBI Taxonomy" id="450801"/>
    <lineage>
        <taxon>Bacteria</taxon>
        <taxon>Bacillati</taxon>
        <taxon>Actinomycetota</taxon>
        <taxon>Actinomycetes</taxon>
        <taxon>Pseudonocardiales</taxon>
        <taxon>Pseudonocardiaceae</taxon>
        <taxon>Amycolatopsis</taxon>
    </lineage>
</organism>
<dbReference type="Proteomes" id="UP001597417">
    <property type="component" value="Unassembled WGS sequence"/>
</dbReference>
<dbReference type="Pfam" id="PF00085">
    <property type="entry name" value="Thioredoxin"/>
    <property type="match status" value="1"/>
</dbReference>
<dbReference type="PANTHER" id="PTHR10438:SF468">
    <property type="entry name" value="THIOREDOXIN-1-RELATED"/>
    <property type="match status" value="1"/>
</dbReference>
<dbReference type="PANTHER" id="PTHR10438">
    <property type="entry name" value="THIOREDOXIN"/>
    <property type="match status" value="1"/>
</dbReference>
<dbReference type="InterPro" id="IPR050620">
    <property type="entry name" value="Thioredoxin_H-type-like"/>
</dbReference>
<dbReference type="InterPro" id="IPR013766">
    <property type="entry name" value="Thioredoxin_domain"/>
</dbReference>
<sequence>MILSTEQFAEVIAEHDFLIINFGARWCGPCRVFNRVFTDAAGENFDVAFAVVDVEEQPELGAAFAVRSVPTIAVLCAGALVFSHEGSLSDEALEDVLRQVRALDIKAVRQAAAAQR</sequence>
<evidence type="ECO:0000313" key="2">
    <source>
        <dbReference type="EMBL" id="MFD2420504.1"/>
    </source>
</evidence>
<dbReference type="RefSeq" id="WP_378268591.1">
    <property type="nucleotide sequence ID" value="NZ_JBHUKR010000019.1"/>
</dbReference>
<accession>A0ABW5FZR0</accession>
<dbReference type="Gene3D" id="3.40.30.10">
    <property type="entry name" value="Glutaredoxin"/>
    <property type="match status" value="1"/>
</dbReference>
<protein>
    <submittedName>
        <fullName evidence="2">Thioredoxin family protein</fullName>
    </submittedName>
</protein>
<dbReference type="SUPFAM" id="SSF52833">
    <property type="entry name" value="Thioredoxin-like"/>
    <property type="match status" value="1"/>
</dbReference>
<feature type="domain" description="Thioredoxin" evidence="1">
    <location>
        <begin position="1"/>
        <end position="102"/>
    </location>
</feature>
<name>A0ABW5FZR0_9PSEU</name>
<evidence type="ECO:0000313" key="3">
    <source>
        <dbReference type="Proteomes" id="UP001597417"/>
    </source>
</evidence>
<comment type="caution">
    <text evidence="2">The sequence shown here is derived from an EMBL/GenBank/DDBJ whole genome shotgun (WGS) entry which is preliminary data.</text>
</comment>
<reference evidence="3" key="1">
    <citation type="journal article" date="2019" name="Int. J. Syst. Evol. Microbiol.">
        <title>The Global Catalogue of Microorganisms (GCM) 10K type strain sequencing project: providing services to taxonomists for standard genome sequencing and annotation.</title>
        <authorList>
            <consortium name="The Broad Institute Genomics Platform"/>
            <consortium name="The Broad Institute Genome Sequencing Center for Infectious Disease"/>
            <person name="Wu L."/>
            <person name="Ma J."/>
        </authorList>
    </citation>
    <scope>NUCLEOTIDE SEQUENCE [LARGE SCALE GENOMIC DNA]</scope>
    <source>
        <strain evidence="3">CGMCC 4.7645</strain>
    </source>
</reference>
<dbReference type="CDD" id="cd02947">
    <property type="entry name" value="TRX_family"/>
    <property type="match status" value="1"/>
</dbReference>
<dbReference type="PROSITE" id="PS51352">
    <property type="entry name" value="THIOREDOXIN_2"/>
    <property type="match status" value="1"/>
</dbReference>
<proteinExistence type="predicted"/>
<gene>
    <name evidence="2" type="ORF">ACFSXZ_29670</name>
</gene>
<dbReference type="EMBL" id="JBHUKR010000019">
    <property type="protein sequence ID" value="MFD2420504.1"/>
    <property type="molecule type" value="Genomic_DNA"/>
</dbReference>
<dbReference type="InterPro" id="IPR036249">
    <property type="entry name" value="Thioredoxin-like_sf"/>
</dbReference>
<keyword evidence="3" id="KW-1185">Reference proteome</keyword>
<evidence type="ECO:0000259" key="1">
    <source>
        <dbReference type="PROSITE" id="PS51352"/>
    </source>
</evidence>